<keyword evidence="3" id="KW-0274">FAD</keyword>
<comment type="caution">
    <text evidence="5">The sequence shown here is derived from an EMBL/GenBank/DDBJ whole genome shotgun (WGS) entry which is preliminary data.</text>
</comment>
<sequence length="583" mass="63924">MPDHELETTVLIVGAGPAGLTMALTLAQYGVSHHLVERYAGTAHMPRAHIVNQRTTEIMRHLGIEDDLMRAAVPNELMANNLYVTTLNRPEVARREVYGRGADRRPHYSQASPCEVVNCPQTVFEPLLVNALRRTGSDVHFQQEWLDVRNDGDGYISTVCDLRTGTTHTVRSRFIVGADGGRSRVLEAAGLHLNGQTALFHAASIWFTADLSSYLAHRPGVLVFNVHPGPLPPQRLGTLVCHHPFDEYVLIRYYDPAREDLTAMTPDDARAHIEAFVGEPLDRVEVKGISGWTVDRQSAVRYSNSGIFCVGDAVHRHPPSSGLGLNMSIADSFNLAWKIALVDQNVAGPGLLESYDTERRPIDEAGVARAVNSLIESMELTDALGLADDQTEEEGWAALAELDEASPAGDARRRALTEALDVSDLQFNAIGLELGYAYEAGAVIQDEAPDRRPARQQVLEYLPTTRPGNRVPHARLERDDLPLSSIDLVDGLQFALLVGRGGGVWREAAERVSGDLGVEIAVHTIGPGTAIRDPYREWDDRCEVSHSGAVLVRPDRHVAWRARQAGPDPTASLLDAIRTILDR</sequence>
<dbReference type="EMBL" id="AEUD01000004">
    <property type="protein sequence ID" value="EGD55918.1"/>
    <property type="molecule type" value="Genomic_DNA"/>
</dbReference>
<accession>F1YHT0</accession>
<dbReference type="Gene3D" id="3.40.30.120">
    <property type="match status" value="1"/>
</dbReference>
<dbReference type="PRINTS" id="PR00420">
    <property type="entry name" value="RNGMNOXGNASE"/>
</dbReference>
<dbReference type="Pfam" id="PF01494">
    <property type="entry name" value="FAD_binding_3"/>
    <property type="match status" value="1"/>
</dbReference>
<dbReference type="GO" id="GO:0071949">
    <property type="term" value="F:FAD binding"/>
    <property type="evidence" value="ECO:0007669"/>
    <property type="project" value="InterPro"/>
</dbReference>
<dbReference type="OrthoDB" id="8670884at2"/>
<evidence type="ECO:0000313" key="5">
    <source>
        <dbReference type="EMBL" id="EGD55918.1"/>
    </source>
</evidence>
<dbReference type="PANTHER" id="PTHR43004">
    <property type="entry name" value="TRK SYSTEM POTASSIUM UPTAKE PROTEIN"/>
    <property type="match status" value="1"/>
</dbReference>
<dbReference type="STRING" id="644548.SCNU_06750"/>
<keyword evidence="5" id="KW-0560">Oxidoreductase</keyword>
<dbReference type="PANTHER" id="PTHR43004:SF19">
    <property type="entry name" value="BINDING MONOOXYGENASE, PUTATIVE (JCVI)-RELATED"/>
    <property type="match status" value="1"/>
</dbReference>
<evidence type="ECO:0000259" key="4">
    <source>
        <dbReference type="Pfam" id="PF01494"/>
    </source>
</evidence>
<dbReference type="SUPFAM" id="SSF51905">
    <property type="entry name" value="FAD/NAD(P)-binding domain"/>
    <property type="match status" value="1"/>
</dbReference>
<name>F1YHT0_9ACTN</name>
<dbReference type="Pfam" id="PF21274">
    <property type="entry name" value="Rng_hyd_C"/>
    <property type="match status" value="1"/>
</dbReference>
<keyword evidence="5" id="KW-0503">Monooxygenase</keyword>
<gene>
    <name evidence="5" type="ORF">SCNU_06750</name>
</gene>
<proteinExistence type="predicted"/>
<dbReference type="GO" id="GO:0016709">
    <property type="term" value="F:oxidoreductase activity, acting on paired donors, with incorporation or reduction of molecular oxygen, NAD(P)H as one donor, and incorporation of one atom of oxygen"/>
    <property type="evidence" value="ECO:0007669"/>
    <property type="project" value="UniProtKB-ARBA"/>
</dbReference>
<organism evidence="5 6">
    <name type="scientific">Gordonia neofelifaecis NRRL B-59395</name>
    <dbReference type="NCBI Taxonomy" id="644548"/>
    <lineage>
        <taxon>Bacteria</taxon>
        <taxon>Bacillati</taxon>
        <taxon>Actinomycetota</taxon>
        <taxon>Actinomycetes</taxon>
        <taxon>Mycobacteriales</taxon>
        <taxon>Gordoniaceae</taxon>
        <taxon>Gordonia</taxon>
    </lineage>
</organism>
<reference evidence="5 6" key="1">
    <citation type="journal article" date="2011" name="J. Bacteriol.">
        <title>Draft Genome Sequence of Gordonia neofelifaecis NRRL B-59395, a Cholesterol-Degrading Actinomycete.</title>
        <authorList>
            <person name="Ge F."/>
            <person name="Li W."/>
            <person name="Chen G."/>
            <person name="Liu Y."/>
            <person name="Zhang G."/>
            <person name="Yong B."/>
            <person name="Wang Q."/>
            <person name="Wang N."/>
            <person name="Huang Z."/>
            <person name="Li W."/>
            <person name="Wang J."/>
            <person name="Wu C."/>
            <person name="Xie Q."/>
            <person name="Liu G."/>
        </authorList>
    </citation>
    <scope>NUCLEOTIDE SEQUENCE [LARGE SCALE GENOMIC DNA]</scope>
    <source>
        <strain evidence="5 6">NRRL B-59395</strain>
    </source>
</reference>
<comment type="cofactor">
    <cofactor evidence="1">
        <name>FAD</name>
        <dbReference type="ChEBI" id="CHEBI:57692"/>
    </cofactor>
</comment>
<evidence type="ECO:0000256" key="1">
    <source>
        <dbReference type="ARBA" id="ARBA00001974"/>
    </source>
</evidence>
<dbReference type="Gene3D" id="3.50.50.60">
    <property type="entry name" value="FAD/NAD(P)-binding domain"/>
    <property type="match status" value="1"/>
</dbReference>
<evidence type="ECO:0000313" key="6">
    <source>
        <dbReference type="Proteomes" id="UP000035065"/>
    </source>
</evidence>
<keyword evidence="6" id="KW-1185">Reference proteome</keyword>
<dbReference type="eggNOG" id="COG0654">
    <property type="taxonomic scope" value="Bacteria"/>
</dbReference>
<dbReference type="Gene3D" id="3.30.9.10">
    <property type="entry name" value="D-Amino Acid Oxidase, subunit A, domain 2"/>
    <property type="match status" value="1"/>
</dbReference>
<dbReference type="InterPro" id="IPR036188">
    <property type="entry name" value="FAD/NAD-bd_sf"/>
</dbReference>
<feature type="domain" description="FAD-binding" evidence="4">
    <location>
        <begin position="7"/>
        <end position="369"/>
    </location>
</feature>
<protein>
    <submittedName>
        <fullName evidence="5">Monooxygenase FAD-binding protein</fullName>
    </submittedName>
</protein>
<dbReference type="Proteomes" id="UP000035065">
    <property type="component" value="Unassembled WGS sequence"/>
</dbReference>
<evidence type="ECO:0000256" key="2">
    <source>
        <dbReference type="ARBA" id="ARBA00022630"/>
    </source>
</evidence>
<dbReference type="RefSeq" id="WP_009678591.1">
    <property type="nucleotide sequence ID" value="NZ_AEUD01000004.1"/>
</dbReference>
<keyword evidence="2" id="KW-0285">Flavoprotein</keyword>
<dbReference type="InterPro" id="IPR050641">
    <property type="entry name" value="RIFMO-like"/>
</dbReference>
<dbReference type="InterPro" id="IPR002938">
    <property type="entry name" value="FAD-bd"/>
</dbReference>
<evidence type="ECO:0000256" key="3">
    <source>
        <dbReference type="ARBA" id="ARBA00022827"/>
    </source>
</evidence>
<dbReference type="AlphaFoldDB" id="F1YHT0"/>